<evidence type="ECO:0000256" key="3">
    <source>
        <dbReference type="ARBA" id="ARBA00007746"/>
    </source>
</evidence>
<protein>
    <recommendedName>
        <fullName evidence="4">Protein hunchback</fullName>
    </recommendedName>
</protein>
<proteinExistence type="inferred from homology"/>
<dbReference type="EMBL" id="CAXKWB010009134">
    <property type="protein sequence ID" value="CAL4093600.1"/>
    <property type="molecule type" value="Genomic_DNA"/>
</dbReference>
<evidence type="ECO:0000313" key="14">
    <source>
        <dbReference type="Proteomes" id="UP001497623"/>
    </source>
</evidence>
<evidence type="ECO:0000256" key="7">
    <source>
        <dbReference type="ARBA" id="ARBA00022771"/>
    </source>
</evidence>
<sequence>MKFLHKDHKSEIKKIICDVCGKLVNASYFSEHLQWKHSNLKPIRCNICVKDLKNKYSLMRHMRYHHSSTSGEKPFLCAICGEAFRQSNHIKRHMMLHSGEKPFSCTLCDYRTNHLSNITIHMKSHRKQLSKENVGMEHQQLYEDEFQEISNVQPKNSYFCNSEIDGQQ</sequence>
<evidence type="ECO:0000256" key="5">
    <source>
        <dbReference type="ARBA" id="ARBA00022723"/>
    </source>
</evidence>
<dbReference type="AlphaFoldDB" id="A0AAV2QT59"/>
<dbReference type="SUPFAM" id="SSF57667">
    <property type="entry name" value="beta-beta-alpha zinc fingers"/>
    <property type="match status" value="2"/>
</dbReference>
<evidence type="ECO:0000313" key="13">
    <source>
        <dbReference type="EMBL" id="CAL4093600.1"/>
    </source>
</evidence>
<evidence type="ECO:0000259" key="12">
    <source>
        <dbReference type="PROSITE" id="PS50157"/>
    </source>
</evidence>
<comment type="similarity">
    <text evidence="3">Belongs to the hunchback C2H2-type zinc-finger protein family.</text>
</comment>
<feature type="domain" description="C2H2-type" evidence="12">
    <location>
        <begin position="43"/>
        <end position="74"/>
    </location>
</feature>
<feature type="non-terminal residue" evidence="13">
    <location>
        <position position="168"/>
    </location>
</feature>
<evidence type="ECO:0000256" key="10">
    <source>
        <dbReference type="ARBA" id="ARBA00023242"/>
    </source>
</evidence>
<keyword evidence="9" id="KW-0238">DNA-binding</keyword>
<dbReference type="InterPro" id="IPR013087">
    <property type="entry name" value="Znf_C2H2_type"/>
</dbReference>
<dbReference type="PANTHER" id="PTHR24394">
    <property type="entry name" value="ZINC FINGER PROTEIN"/>
    <property type="match status" value="1"/>
</dbReference>
<dbReference type="GO" id="GO:0008270">
    <property type="term" value="F:zinc ion binding"/>
    <property type="evidence" value="ECO:0007669"/>
    <property type="project" value="UniProtKB-KW"/>
</dbReference>
<accession>A0AAV2QT59</accession>
<dbReference type="GO" id="GO:0003677">
    <property type="term" value="F:DNA binding"/>
    <property type="evidence" value="ECO:0007669"/>
    <property type="project" value="UniProtKB-KW"/>
</dbReference>
<keyword evidence="5" id="KW-0479">Metal-binding</keyword>
<gene>
    <name evidence="13" type="ORF">MNOR_LOCUS14914</name>
</gene>
<evidence type="ECO:0000256" key="8">
    <source>
        <dbReference type="ARBA" id="ARBA00022833"/>
    </source>
</evidence>
<comment type="function">
    <text evidence="1">Gap class segmentation protein that controls development of head structures.</text>
</comment>
<dbReference type="Gene3D" id="3.30.160.60">
    <property type="entry name" value="Classic Zinc Finger"/>
    <property type="match status" value="3"/>
</dbReference>
<keyword evidence="8" id="KW-0862">Zinc</keyword>
<reference evidence="13 14" key="1">
    <citation type="submission" date="2024-05" db="EMBL/GenBank/DDBJ databases">
        <authorList>
            <person name="Wallberg A."/>
        </authorList>
    </citation>
    <scope>NUCLEOTIDE SEQUENCE [LARGE SCALE GENOMIC DNA]</scope>
</reference>
<evidence type="ECO:0000256" key="4">
    <source>
        <dbReference type="ARBA" id="ARBA00013638"/>
    </source>
</evidence>
<evidence type="ECO:0000256" key="11">
    <source>
        <dbReference type="PROSITE-ProRule" id="PRU00042"/>
    </source>
</evidence>
<dbReference type="GO" id="GO:0000981">
    <property type="term" value="F:DNA-binding transcription factor activity, RNA polymerase II-specific"/>
    <property type="evidence" value="ECO:0007669"/>
    <property type="project" value="TreeGrafter"/>
</dbReference>
<dbReference type="Proteomes" id="UP001497623">
    <property type="component" value="Unassembled WGS sequence"/>
</dbReference>
<comment type="subcellular location">
    <subcellularLocation>
        <location evidence="2">Nucleus</location>
    </subcellularLocation>
</comment>
<dbReference type="InterPro" id="IPR036236">
    <property type="entry name" value="Znf_C2H2_sf"/>
</dbReference>
<dbReference type="FunFam" id="3.30.160.60:FF:001290">
    <property type="entry name" value="Zinc finger 45-like"/>
    <property type="match status" value="1"/>
</dbReference>
<dbReference type="GO" id="GO:0005634">
    <property type="term" value="C:nucleus"/>
    <property type="evidence" value="ECO:0007669"/>
    <property type="project" value="UniProtKB-SubCell"/>
</dbReference>
<keyword evidence="6" id="KW-0677">Repeat</keyword>
<evidence type="ECO:0000256" key="2">
    <source>
        <dbReference type="ARBA" id="ARBA00004123"/>
    </source>
</evidence>
<keyword evidence="7 11" id="KW-0863">Zinc-finger</keyword>
<comment type="caution">
    <text evidence="13">The sequence shown here is derived from an EMBL/GenBank/DDBJ whole genome shotgun (WGS) entry which is preliminary data.</text>
</comment>
<dbReference type="PROSITE" id="PS50157">
    <property type="entry name" value="ZINC_FINGER_C2H2_2"/>
    <property type="match status" value="2"/>
</dbReference>
<evidence type="ECO:0000256" key="6">
    <source>
        <dbReference type="ARBA" id="ARBA00022737"/>
    </source>
</evidence>
<dbReference type="SMART" id="SM00355">
    <property type="entry name" value="ZnF_C2H2"/>
    <property type="match status" value="4"/>
</dbReference>
<evidence type="ECO:0000256" key="9">
    <source>
        <dbReference type="ARBA" id="ARBA00023125"/>
    </source>
</evidence>
<name>A0AAV2QT59_MEGNR</name>
<evidence type="ECO:0000256" key="1">
    <source>
        <dbReference type="ARBA" id="ARBA00003983"/>
    </source>
</evidence>
<keyword evidence="14" id="KW-1185">Reference proteome</keyword>
<dbReference type="PROSITE" id="PS00028">
    <property type="entry name" value="ZINC_FINGER_C2H2_1"/>
    <property type="match status" value="2"/>
</dbReference>
<feature type="domain" description="C2H2-type" evidence="12">
    <location>
        <begin position="75"/>
        <end position="102"/>
    </location>
</feature>
<dbReference type="Pfam" id="PF13894">
    <property type="entry name" value="zf-C2H2_4"/>
    <property type="match status" value="1"/>
</dbReference>
<organism evidence="13 14">
    <name type="scientific">Meganyctiphanes norvegica</name>
    <name type="common">Northern krill</name>
    <name type="synonym">Thysanopoda norvegica</name>
    <dbReference type="NCBI Taxonomy" id="48144"/>
    <lineage>
        <taxon>Eukaryota</taxon>
        <taxon>Metazoa</taxon>
        <taxon>Ecdysozoa</taxon>
        <taxon>Arthropoda</taxon>
        <taxon>Crustacea</taxon>
        <taxon>Multicrustacea</taxon>
        <taxon>Malacostraca</taxon>
        <taxon>Eumalacostraca</taxon>
        <taxon>Eucarida</taxon>
        <taxon>Euphausiacea</taxon>
        <taxon>Euphausiidae</taxon>
        <taxon>Meganyctiphanes</taxon>
    </lineage>
</organism>
<dbReference type="PANTHER" id="PTHR24394:SF44">
    <property type="entry name" value="ZINC FINGER PROTEIN 271-LIKE"/>
    <property type="match status" value="1"/>
</dbReference>
<keyword evidence="10" id="KW-0539">Nucleus</keyword>
<dbReference type="FunFam" id="3.30.160.60:FF:000123">
    <property type="entry name" value="transcriptional repressor CTCF isoform X1"/>
    <property type="match status" value="1"/>
</dbReference>
<dbReference type="Pfam" id="PF00096">
    <property type="entry name" value="zf-C2H2"/>
    <property type="match status" value="1"/>
</dbReference>